<name>A0A0P1BK09_9BASI</name>
<dbReference type="Proteomes" id="UP000054845">
    <property type="component" value="Unassembled WGS sequence"/>
</dbReference>
<dbReference type="EMBL" id="CCYA01000278">
    <property type="protein sequence ID" value="CEH16269.1"/>
    <property type="molecule type" value="Genomic_DNA"/>
</dbReference>
<dbReference type="AlphaFoldDB" id="A0A0P1BK09"/>
<proteinExistence type="predicted"/>
<evidence type="ECO:0000313" key="1">
    <source>
        <dbReference type="EMBL" id="CEH16269.1"/>
    </source>
</evidence>
<sequence length="108" mass="12201">MPSPTLRHCYDTGLLGLLCTLEHEIIQASCSVVHFDQHPDLQLLAIHDCPFLEAPTTFYGKRLSTLATLHAQSLPRHTLATAIFTLPWSTRQLLVFIATRRRLNLDPL</sequence>
<reference evidence="1 2" key="1">
    <citation type="submission" date="2014-09" db="EMBL/GenBank/DDBJ databases">
        <authorList>
            <person name="Magalhaes I.L.F."/>
            <person name="Oliveira U."/>
            <person name="Santos F.R."/>
            <person name="Vidigal T.H.D.A."/>
            <person name="Brescovit A.D."/>
            <person name="Santos A.J."/>
        </authorList>
    </citation>
    <scope>NUCLEOTIDE SEQUENCE [LARGE SCALE GENOMIC DNA]</scope>
</reference>
<accession>A0A0P1BK09</accession>
<organism evidence="1 2">
    <name type="scientific">Ceraceosorus bombacis</name>
    <dbReference type="NCBI Taxonomy" id="401625"/>
    <lineage>
        <taxon>Eukaryota</taxon>
        <taxon>Fungi</taxon>
        <taxon>Dikarya</taxon>
        <taxon>Basidiomycota</taxon>
        <taxon>Ustilaginomycotina</taxon>
        <taxon>Exobasidiomycetes</taxon>
        <taxon>Ceraceosorales</taxon>
        <taxon>Ceraceosoraceae</taxon>
        <taxon>Ceraceosorus</taxon>
    </lineage>
</organism>
<evidence type="ECO:0000313" key="2">
    <source>
        <dbReference type="Proteomes" id="UP000054845"/>
    </source>
</evidence>
<keyword evidence="2" id="KW-1185">Reference proteome</keyword>
<protein>
    <submittedName>
        <fullName evidence="1">Uncharacterized protein</fullName>
    </submittedName>
</protein>